<protein>
    <recommendedName>
        <fullName evidence="2">CxC1-like cysteine cluster associated with KDZ transposases domain-containing protein</fullName>
    </recommendedName>
</protein>
<dbReference type="EMBL" id="JBANRG010000118">
    <property type="protein sequence ID" value="KAK7434706.1"/>
    <property type="molecule type" value="Genomic_DNA"/>
</dbReference>
<dbReference type="PANTHER" id="PTHR33096">
    <property type="entry name" value="CXC2 DOMAIN-CONTAINING PROTEIN"/>
    <property type="match status" value="1"/>
</dbReference>
<feature type="compositionally biased region" description="Polar residues" evidence="1">
    <location>
        <begin position="54"/>
        <end position="63"/>
    </location>
</feature>
<dbReference type="Proteomes" id="UP001498398">
    <property type="component" value="Unassembled WGS sequence"/>
</dbReference>
<evidence type="ECO:0000313" key="3">
    <source>
        <dbReference type="EMBL" id="KAK7434706.1"/>
    </source>
</evidence>
<feature type="region of interest" description="Disordered" evidence="1">
    <location>
        <begin position="402"/>
        <end position="430"/>
    </location>
</feature>
<evidence type="ECO:0000313" key="4">
    <source>
        <dbReference type="Proteomes" id="UP001498398"/>
    </source>
</evidence>
<feature type="domain" description="CxC1-like cysteine cluster associated with KDZ transposases" evidence="2">
    <location>
        <begin position="120"/>
        <end position="209"/>
    </location>
</feature>
<reference evidence="3 4" key="1">
    <citation type="submission" date="2024-01" db="EMBL/GenBank/DDBJ databases">
        <title>A draft genome for the cacao thread blight pathogen Marasmiellus scandens.</title>
        <authorList>
            <person name="Baruah I.K."/>
            <person name="Leung J."/>
            <person name="Bukari Y."/>
            <person name="Amoako-Attah I."/>
            <person name="Meinhardt L.W."/>
            <person name="Bailey B.A."/>
            <person name="Cohen S.P."/>
        </authorList>
    </citation>
    <scope>NUCLEOTIDE SEQUENCE [LARGE SCALE GENOMIC DNA]</scope>
    <source>
        <strain evidence="3 4">GH-19</strain>
    </source>
</reference>
<comment type="caution">
    <text evidence="3">The sequence shown here is derived from an EMBL/GenBank/DDBJ whole genome shotgun (WGS) entry which is preliminary data.</text>
</comment>
<keyword evidence="4" id="KW-1185">Reference proteome</keyword>
<dbReference type="InterPro" id="IPR041320">
    <property type="entry name" value="CxC1"/>
</dbReference>
<feature type="region of interest" description="Disordered" evidence="1">
    <location>
        <begin position="787"/>
        <end position="808"/>
    </location>
</feature>
<feature type="compositionally biased region" description="Basic and acidic residues" evidence="1">
    <location>
        <begin position="791"/>
        <end position="807"/>
    </location>
</feature>
<feature type="region of interest" description="Disordered" evidence="1">
    <location>
        <begin position="266"/>
        <end position="285"/>
    </location>
</feature>
<evidence type="ECO:0000259" key="2">
    <source>
        <dbReference type="Pfam" id="PF18802"/>
    </source>
</evidence>
<proteinExistence type="predicted"/>
<accession>A0ABR1IMM7</accession>
<evidence type="ECO:0000256" key="1">
    <source>
        <dbReference type="SAM" id="MobiDB-lite"/>
    </source>
</evidence>
<dbReference type="PANTHER" id="PTHR33096:SF1">
    <property type="entry name" value="CXC1-LIKE CYSTEINE CLUSTER ASSOCIATED WITH KDZ TRANSPOSASES DOMAIN-CONTAINING PROTEIN"/>
    <property type="match status" value="1"/>
</dbReference>
<sequence length="1015" mass="117699">MYPRLRRGSSSPARPSLEVAETVIPTGRAPKNDFTPQVYLSHGRALFQDPRASTSVNLQTPSQGPFIGSLPPEPVRSPSKHSSKRLQLVSRWRSLLPDLIEPYMELLLKTDNLRNDTTLRFQTERCCCCERSRELTVDIVRLQKYENIRFWVSDCHPAAIQLIRSGLFPCAPKYPSLAVDIRTLDFVTRLFLRISPNYTAWCNTWEDYLYNQGYRLEGKDPLRRRFGNTLQWFNSLQAACERHVNDVLADSRLAIECEEEHFPSQEQVPAPIHSRRPSVTVEDVEDEETIRIRKNQVPMSEIDIEFTDQNTPNKDFTRKRRHSHEDHFQPIAQSRPSEYLRSRCPICFGGEFDVDKDRLTWADVIVCLDACFTQRHNAQPRDPTRKHPDSFFIPQEEVDAVQARVDASRSKTRPNKRPRMGADNEDEDDHLEPGMMISKAILDGCGGSFKAAQEFLAKVIPKGSDVTGVMALLCRHDRPLWVVNMTTPGERQHYAIALLEKLFQHIPSFLHVGLLYDIGCQLERSCLKWGLLEDHIDNLVFAISVFHAFGHQWACQLIYHPRKCERFGLSDGEGAERLWHSIQHLIAYTRIAGYHLRLYTLDAQFHFGNNENLLRMGQWIARKYRLLESKRCENEKELAESGIPIKTLREQWKNQVETQTRPLPAQSKNKGKQAVQECMRLRQSKKTLEKHLKYLQDITCDPDSADYDVATAEVELPQTLDRLKTTREKLAKKEQALGANEKTQLHHWVKSQYVTKSMNARAILTRLRERLRSRKFELDRVERSCRKQRNERRLHEHTEDSVKRRDPSIQQLAQKYNRLVREMKDLIIVRKAPRNAIAPQPIDVSKLFNLDVDDEIWQDIGLNYDEASDQDTSPPPWLADEKMRKGIRAMLELDRCEEEEERLGVEQKAMRTWFEEEWEVVVTAITKNHDQGIAHQLGLRQDWQESWGPSRIDIKEAQLLEYSASVDYIEEGGCDVSFEIDVDPVLTEQLETVALAEEYRHANQGVANFDSVDEV</sequence>
<gene>
    <name evidence="3" type="ORF">VKT23_020070</name>
</gene>
<dbReference type="Pfam" id="PF18758">
    <property type="entry name" value="KDZ"/>
    <property type="match status" value="1"/>
</dbReference>
<feature type="region of interest" description="Disordered" evidence="1">
    <location>
        <begin position="54"/>
        <end position="82"/>
    </location>
</feature>
<feature type="compositionally biased region" description="Basic residues" evidence="1">
    <location>
        <begin position="410"/>
        <end position="419"/>
    </location>
</feature>
<dbReference type="Pfam" id="PF18802">
    <property type="entry name" value="CxC1"/>
    <property type="match status" value="1"/>
</dbReference>
<dbReference type="InterPro" id="IPR040521">
    <property type="entry name" value="KDZ"/>
</dbReference>
<name>A0ABR1IMM7_9AGAR</name>
<organism evidence="3 4">
    <name type="scientific">Marasmiellus scandens</name>
    <dbReference type="NCBI Taxonomy" id="2682957"/>
    <lineage>
        <taxon>Eukaryota</taxon>
        <taxon>Fungi</taxon>
        <taxon>Dikarya</taxon>
        <taxon>Basidiomycota</taxon>
        <taxon>Agaricomycotina</taxon>
        <taxon>Agaricomycetes</taxon>
        <taxon>Agaricomycetidae</taxon>
        <taxon>Agaricales</taxon>
        <taxon>Marasmiineae</taxon>
        <taxon>Omphalotaceae</taxon>
        <taxon>Marasmiellus</taxon>
    </lineage>
</organism>